<protein>
    <submittedName>
        <fullName evidence="1">Uncharacterized protein</fullName>
    </submittedName>
</protein>
<dbReference type="EMBL" id="BMAU01021197">
    <property type="protein sequence ID" value="GFX97319.1"/>
    <property type="molecule type" value="Genomic_DNA"/>
</dbReference>
<gene>
    <name evidence="1" type="ORF">TNCV_1076901</name>
</gene>
<evidence type="ECO:0000313" key="2">
    <source>
        <dbReference type="Proteomes" id="UP000887159"/>
    </source>
</evidence>
<keyword evidence="2" id="KW-1185">Reference proteome</keyword>
<dbReference type="Proteomes" id="UP000887159">
    <property type="component" value="Unassembled WGS sequence"/>
</dbReference>
<reference evidence="1" key="1">
    <citation type="submission" date="2020-08" db="EMBL/GenBank/DDBJ databases">
        <title>Multicomponent nature underlies the extraordinary mechanical properties of spider dragline silk.</title>
        <authorList>
            <person name="Kono N."/>
            <person name="Nakamura H."/>
            <person name="Mori M."/>
            <person name="Yoshida Y."/>
            <person name="Ohtoshi R."/>
            <person name="Malay A.D."/>
            <person name="Moran D.A.P."/>
            <person name="Tomita M."/>
            <person name="Numata K."/>
            <person name="Arakawa K."/>
        </authorList>
    </citation>
    <scope>NUCLEOTIDE SEQUENCE</scope>
</reference>
<dbReference type="AlphaFoldDB" id="A0A8X6V8U5"/>
<proteinExistence type="predicted"/>
<evidence type="ECO:0000313" key="1">
    <source>
        <dbReference type="EMBL" id="GFX97319.1"/>
    </source>
</evidence>
<comment type="caution">
    <text evidence="1">The sequence shown here is derived from an EMBL/GenBank/DDBJ whole genome shotgun (WGS) entry which is preliminary data.</text>
</comment>
<organism evidence="1 2">
    <name type="scientific">Trichonephila clavipes</name>
    <name type="common">Golden silk orbweaver</name>
    <name type="synonym">Nephila clavipes</name>
    <dbReference type="NCBI Taxonomy" id="2585209"/>
    <lineage>
        <taxon>Eukaryota</taxon>
        <taxon>Metazoa</taxon>
        <taxon>Ecdysozoa</taxon>
        <taxon>Arthropoda</taxon>
        <taxon>Chelicerata</taxon>
        <taxon>Arachnida</taxon>
        <taxon>Araneae</taxon>
        <taxon>Araneomorphae</taxon>
        <taxon>Entelegynae</taxon>
        <taxon>Araneoidea</taxon>
        <taxon>Nephilidae</taxon>
        <taxon>Trichonephila</taxon>
    </lineage>
</organism>
<sequence length="79" mass="9035">MAPLVQTTRVCICVLRTNSTREAEGDFCGLPMRRDEERVVDPPLVFKKGGLETGGVSWRERTWKESPGWRELEKSAKEK</sequence>
<name>A0A8X6V8U5_TRICX</name>
<accession>A0A8X6V8U5</accession>